<evidence type="ECO:0000259" key="6">
    <source>
        <dbReference type="Pfam" id="PF08281"/>
    </source>
</evidence>
<dbReference type="PANTHER" id="PTHR43133">
    <property type="entry name" value="RNA POLYMERASE ECF-TYPE SIGMA FACTO"/>
    <property type="match status" value="1"/>
</dbReference>
<dbReference type="STRING" id="1178516.AWR27_12800"/>
<sequence length="193" mass="22937">MTEADTWNAFRQGDRSAFAKIYFDHYEGLLNYGRRFGLPPELVEDTIQDLFVELWQYRATTSPTTSIRFYLLRALRNQLSRHRREPLFTDIEHDTLSFTAEFSFEQQWIDSLDEQQQTQALQRALNALTPRQREILYLRFFNNLDYPQIAAVMNLSYQAARNQVYLALKAIREQFPANWRLLLALMQVAWTSQ</sequence>
<dbReference type="Proteomes" id="UP000187941">
    <property type="component" value="Chromosome"/>
</dbReference>
<dbReference type="RefSeq" id="WP_077131551.1">
    <property type="nucleotide sequence ID" value="NZ_CP014263.1"/>
</dbReference>
<evidence type="ECO:0000256" key="4">
    <source>
        <dbReference type="ARBA" id="ARBA00023163"/>
    </source>
</evidence>
<name>A0A1P9WXJ7_9BACT</name>
<dbReference type="Pfam" id="PF04542">
    <property type="entry name" value="Sigma70_r2"/>
    <property type="match status" value="1"/>
</dbReference>
<dbReference type="AlphaFoldDB" id="A0A1P9WXJ7"/>
<dbReference type="InterPro" id="IPR039425">
    <property type="entry name" value="RNA_pol_sigma-70-like"/>
</dbReference>
<evidence type="ECO:0000259" key="5">
    <source>
        <dbReference type="Pfam" id="PF04542"/>
    </source>
</evidence>
<gene>
    <name evidence="7" type="ORF">AWR27_12800</name>
</gene>
<dbReference type="InterPro" id="IPR013325">
    <property type="entry name" value="RNA_pol_sigma_r2"/>
</dbReference>
<dbReference type="OrthoDB" id="9150024at2"/>
<evidence type="ECO:0008006" key="9">
    <source>
        <dbReference type="Google" id="ProtNLM"/>
    </source>
</evidence>
<feature type="domain" description="RNA polymerase sigma factor 70 region 4 type 2" evidence="6">
    <location>
        <begin position="119"/>
        <end position="171"/>
    </location>
</feature>
<keyword evidence="2" id="KW-0805">Transcription regulation</keyword>
<dbReference type="GO" id="GO:0006352">
    <property type="term" value="P:DNA-templated transcription initiation"/>
    <property type="evidence" value="ECO:0007669"/>
    <property type="project" value="InterPro"/>
</dbReference>
<comment type="similarity">
    <text evidence="1">Belongs to the sigma-70 factor family. ECF subfamily.</text>
</comment>
<dbReference type="SUPFAM" id="SSF88659">
    <property type="entry name" value="Sigma3 and sigma4 domains of RNA polymerase sigma factors"/>
    <property type="match status" value="1"/>
</dbReference>
<dbReference type="InterPro" id="IPR007627">
    <property type="entry name" value="RNA_pol_sigma70_r2"/>
</dbReference>
<dbReference type="PANTHER" id="PTHR43133:SF46">
    <property type="entry name" value="RNA POLYMERASE SIGMA-70 FACTOR ECF SUBFAMILY"/>
    <property type="match status" value="1"/>
</dbReference>
<evidence type="ECO:0000256" key="3">
    <source>
        <dbReference type="ARBA" id="ARBA00023082"/>
    </source>
</evidence>
<evidence type="ECO:0000256" key="2">
    <source>
        <dbReference type="ARBA" id="ARBA00023015"/>
    </source>
</evidence>
<reference evidence="7 8" key="1">
    <citation type="submission" date="2016-01" db="EMBL/GenBank/DDBJ databases">
        <authorList>
            <person name="Oliw E.H."/>
        </authorList>
    </citation>
    <scope>NUCLEOTIDE SEQUENCE [LARGE SCALE GENOMIC DNA]</scope>
    <source>
        <strain evidence="7 8">DY10</strain>
    </source>
</reference>
<dbReference type="SUPFAM" id="SSF88946">
    <property type="entry name" value="Sigma2 domain of RNA polymerase sigma factors"/>
    <property type="match status" value="1"/>
</dbReference>
<dbReference type="InterPro" id="IPR013324">
    <property type="entry name" value="RNA_pol_sigma_r3/r4-like"/>
</dbReference>
<evidence type="ECO:0000313" key="8">
    <source>
        <dbReference type="Proteomes" id="UP000187941"/>
    </source>
</evidence>
<accession>A0A1P9WXJ7</accession>
<keyword evidence="4" id="KW-0804">Transcription</keyword>
<feature type="domain" description="RNA polymerase sigma-70 region 2" evidence="5">
    <location>
        <begin position="25"/>
        <end position="84"/>
    </location>
</feature>
<evidence type="ECO:0000256" key="1">
    <source>
        <dbReference type="ARBA" id="ARBA00010641"/>
    </source>
</evidence>
<dbReference type="Pfam" id="PF08281">
    <property type="entry name" value="Sigma70_r4_2"/>
    <property type="match status" value="1"/>
</dbReference>
<keyword evidence="3" id="KW-0731">Sigma factor</keyword>
<dbReference type="InterPro" id="IPR036388">
    <property type="entry name" value="WH-like_DNA-bd_sf"/>
</dbReference>
<dbReference type="InterPro" id="IPR013249">
    <property type="entry name" value="RNA_pol_sigma70_r4_t2"/>
</dbReference>
<dbReference type="KEGG" id="smon:AWR27_12800"/>
<dbReference type="EMBL" id="CP014263">
    <property type="protein sequence ID" value="AQG80126.1"/>
    <property type="molecule type" value="Genomic_DNA"/>
</dbReference>
<dbReference type="GO" id="GO:0016987">
    <property type="term" value="F:sigma factor activity"/>
    <property type="evidence" value="ECO:0007669"/>
    <property type="project" value="UniProtKB-KW"/>
</dbReference>
<dbReference type="NCBIfam" id="TIGR02937">
    <property type="entry name" value="sigma70-ECF"/>
    <property type="match status" value="1"/>
</dbReference>
<proteinExistence type="inferred from homology"/>
<keyword evidence="8" id="KW-1185">Reference proteome</keyword>
<evidence type="ECO:0000313" key="7">
    <source>
        <dbReference type="EMBL" id="AQG80126.1"/>
    </source>
</evidence>
<dbReference type="CDD" id="cd06171">
    <property type="entry name" value="Sigma70_r4"/>
    <property type="match status" value="1"/>
</dbReference>
<dbReference type="Gene3D" id="1.10.10.10">
    <property type="entry name" value="Winged helix-like DNA-binding domain superfamily/Winged helix DNA-binding domain"/>
    <property type="match status" value="1"/>
</dbReference>
<dbReference type="InterPro" id="IPR014284">
    <property type="entry name" value="RNA_pol_sigma-70_dom"/>
</dbReference>
<dbReference type="Gene3D" id="1.10.1740.10">
    <property type="match status" value="1"/>
</dbReference>
<dbReference type="GO" id="GO:0003677">
    <property type="term" value="F:DNA binding"/>
    <property type="evidence" value="ECO:0007669"/>
    <property type="project" value="InterPro"/>
</dbReference>
<protein>
    <recommendedName>
        <fullName evidence="9">RNA polymerase subunit sigma-24</fullName>
    </recommendedName>
</protein>
<organism evidence="7 8">
    <name type="scientific">Spirosoma montaniterrae</name>
    <dbReference type="NCBI Taxonomy" id="1178516"/>
    <lineage>
        <taxon>Bacteria</taxon>
        <taxon>Pseudomonadati</taxon>
        <taxon>Bacteroidota</taxon>
        <taxon>Cytophagia</taxon>
        <taxon>Cytophagales</taxon>
        <taxon>Cytophagaceae</taxon>
        <taxon>Spirosoma</taxon>
    </lineage>
</organism>